<proteinExistence type="inferred from homology"/>
<feature type="compositionally biased region" description="Basic and acidic residues" evidence="5">
    <location>
        <begin position="1"/>
        <end position="27"/>
    </location>
</feature>
<evidence type="ECO:0000256" key="1">
    <source>
        <dbReference type="ARBA" id="ARBA00001917"/>
    </source>
</evidence>
<dbReference type="Gene3D" id="2.30.110.10">
    <property type="entry name" value="Electron Transport, Fmn-binding Protein, Chain A"/>
    <property type="match status" value="1"/>
</dbReference>
<dbReference type="AlphaFoldDB" id="A0A4P9ZKG4"/>
<feature type="region of interest" description="Disordered" evidence="5">
    <location>
        <begin position="1"/>
        <end position="36"/>
    </location>
</feature>
<dbReference type="InterPro" id="IPR012349">
    <property type="entry name" value="Split_barrel_FMN-bd"/>
</dbReference>
<evidence type="ECO:0000259" key="6">
    <source>
        <dbReference type="SMART" id="SM00903"/>
    </source>
</evidence>
<gene>
    <name evidence="7" type="ORF">METBISCDRAFT_21203</name>
</gene>
<evidence type="ECO:0000256" key="3">
    <source>
        <dbReference type="ARBA" id="ARBA00022643"/>
    </source>
</evidence>
<protein>
    <recommendedName>
        <fullName evidence="6">Flavin reductase like domain-containing protein</fullName>
    </recommendedName>
</protein>
<dbReference type="OrthoDB" id="10250990at2759"/>
<dbReference type="PANTHER" id="PTHR33798">
    <property type="entry name" value="FLAVOPROTEIN OXYGENASE"/>
    <property type="match status" value="1"/>
</dbReference>
<accession>A0A4P9ZKG4</accession>
<keyword evidence="8" id="KW-1185">Reference proteome</keyword>
<evidence type="ECO:0000313" key="7">
    <source>
        <dbReference type="EMBL" id="RKP32941.1"/>
    </source>
</evidence>
<dbReference type="GO" id="GO:0010181">
    <property type="term" value="F:FMN binding"/>
    <property type="evidence" value="ECO:0007669"/>
    <property type="project" value="InterPro"/>
</dbReference>
<feature type="domain" description="Flavin reductase like" evidence="6">
    <location>
        <begin position="76"/>
        <end position="236"/>
    </location>
</feature>
<dbReference type="SUPFAM" id="SSF50475">
    <property type="entry name" value="FMN-binding split barrel"/>
    <property type="match status" value="1"/>
</dbReference>
<dbReference type="SMART" id="SM00903">
    <property type="entry name" value="Flavin_Reduct"/>
    <property type="match status" value="1"/>
</dbReference>
<name>A0A4P9ZKG4_9ASCO</name>
<evidence type="ECO:0000256" key="2">
    <source>
        <dbReference type="ARBA" id="ARBA00022630"/>
    </source>
</evidence>
<dbReference type="Proteomes" id="UP000268321">
    <property type="component" value="Unassembled WGS sequence"/>
</dbReference>
<sequence>MASEKKTSHNPELKELEKKRPDFDSEKPVVVSKSPNTNWKLGDGAYDDEWKKYKKISVSAYSDTRPPINNYKLLISAIIPRPIGFISTLSKDGKRNLAPFSFFNVANVEPPAFVISITASKGMKDTLANILETGELTVNIISEWFLEAANFASIDAPPHIDEWELSGLTPAKSEDVQPPHVAESAFSAEAKLVHHHEWKSKVDQRKPSGFTVLVEATRFHIREDLTNEDFSSVDLAKLKPVSRLGGISYGRTTDTCEVIRPEFAKHVPRND</sequence>
<dbReference type="EMBL" id="ML004429">
    <property type="protein sequence ID" value="RKP32941.1"/>
    <property type="molecule type" value="Genomic_DNA"/>
</dbReference>
<organism evidence="7 8">
    <name type="scientific">Metschnikowia bicuspidata</name>
    <dbReference type="NCBI Taxonomy" id="27322"/>
    <lineage>
        <taxon>Eukaryota</taxon>
        <taxon>Fungi</taxon>
        <taxon>Dikarya</taxon>
        <taxon>Ascomycota</taxon>
        <taxon>Saccharomycotina</taxon>
        <taxon>Pichiomycetes</taxon>
        <taxon>Metschnikowiaceae</taxon>
        <taxon>Metschnikowia</taxon>
    </lineage>
</organism>
<dbReference type="Pfam" id="PF01613">
    <property type="entry name" value="Flavin_Reduct"/>
    <property type="match status" value="1"/>
</dbReference>
<reference evidence="8" key="1">
    <citation type="journal article" date="2018" name="Nat. Microbiol.">
        <title>Leveraging single-cell genomics to expand the fungal tree of life.</title>
        <authorList>
            <person name="Ahrendt S.R."/>
            <person name="Quandt C.A."/>
            <person name="Ciobanu D."/>
            <person name="Clum A."/>
            <person name="Salamov A."/>
            <person name="Andreopoulos B."/>
            <person name="Cheng J.F."/>
            <person name="Woyke T."/>
            <person name="Pelin A."/>
            <person name="Henrissat B."/>
            <person name="Reynolds N.K."/>
            <person name="Benny G.L."/>
            <person name="Smith M.E."/>
            <person name="James T.Y."/>
            <person name="Grigoriev I.V."/>
        </authorList>
    </citation>
    <scope>NUCLEOTIDE SEQUENCE [LARGE SCALE GENOMIC DNA]</scope>
    <source>
        <strain evidence="8">Baker2002</strain>
    </source>
</reference>
<dbReference type="PANTHER" id="PTHR33798:SF5">
    <property type="entry name" value="FLAVIN REDUCTASE LIKE DOMAIN-CONTAINING PROTEIN"/>
    <property type="match status" value="1"/>
</dbReference>
<dbReference type="InterPro" id="IPR002563">
    <property type="entry name" value="Flavin_Rdtase-like_dom"/>
</dbReference>
<evidence type="ECO:0000256" key="4">
    <source>
        <dbReference type="ARBA" id="ARBA00038054"/>
    </source>
</evidence>
<comment type="similarity">
    <text evidence="4">Belongs to the flavoredoxin family.</text>
</comment>
<evidence type="ECO:0000256" key="5">
    <source>
        <dbReference type="SAM" id="MobiDB-lite"/>
    </source>
</evidence>
<keyword evidence="2" id="KW-0285">Flavoprotein</keyword>
<comment type="cofactor">
    <cofactor evidence="1">
        <name>FMN</name>
        <dbReference type="ChEBI" id="CHEBI:58210"/>
    </cofactor>
</comment>
<keyword evidence="3" id="KW-0288">FMN</keyword>
<evidence type="ECO:0000313" key="8">
    <source>
        <dbReference type="Proteomes" id="UP000268321"/>
    </source>
</evidence>